<keyword evidence="15" id="KW-0675">Receptor</keyword>
<sequence length="332" mass="36675">MAGSGRVRARPNILLTGTPGTGKTTTCSLLVDATQLRHINVGELVKAKNLHDGWDEEFECDIINEELGNLGFIDDGMENWLHQVSQLVSHIEQWIQHQPVEQIYISVAVMVIASVFFVLLHRISRSKANTIVLAGLSGSGKTILFYQLRDGSSHQGTVTSMEPNDETFVLHSELEKKGKIKPVRVVDVPGHSRLRTKLDEFLPVAAGLIFVVDALDFLPNCRVVAEYLYDILTMASVVKKKIPVLILCNKTDKVTAHSKEFVRKQLEKEIDKLRTSRTAISAADVTTEFALGVPGESFSFSQCQNKVTVAEASGLSGDISQAELFIREHVKP</sequence>
<comment type="subcellular location">
    <subcellularLocation>
        <location evidence="1">Endoplasmic reticulum membrane</location>
        <topology evidence="1">Single-pass membrane protein</topology>
    </subcellularLocation>
</comment>
<protein>
    <recommendedName>
        <fullName evidence="3">Signal recognition particle receptor subunit beta</fullName>
    </recommendedName>
</protein>
<dbReference type="PANTHER" id="PTHR12595">
    <property type="entry name" value="POS9-ACTIVATING FACTOR FAP7-RELATED"/>
    <property type="match status" value="1"/>
</dbReference>
<evidence type="ECO:0000256" key="4">
    <source>
        <dbReference type="ARBA" id="ARBA00022517"/>
    </source>
</evidence>
<dbReference type="InterPro" id="IPR019009">
    <property type="entry name" value="SRP_receptor_beta_su"/>
</dbReference>
<evidence type="ECO:0000256" key="6">
    <source>
        <dbReference type="ARBA" id="ARBA00022679"/>
    </source>
</evidence>
<keyword evidence="10" id="KW-0256">Endoplasmic reticulum</keyword>
<dbReference type="GO" id="GO:0005525">
    <property type="term" value="F:GTP binding"/>
    <property type="evidence" value="ECO:0007669"/>
    <property type="project" value="UniProtKB-KW"/>
</dbReference>
<evidence type="ECO:0000313" key="17">
    <source>
        <dbReference type="EMBL" id="KAG0493746.1"/>
    </source>
</evidence>
<evidence type="ECO:0000256" key="5">
    <source>
        <dbReference type="ARBA" id="ARBA00022552"/>
    </source>
</evidence>
<feature type="transmembrane region" description="Helical" evidence="16">
    <location>
        <begin position="103"/>
        <end position="120"/>
    </location>
</feature>
<evidence type="ECO:0000256" key="8">
    <source>
        <dbReference type="ARBA" id="ARBA00022741"/>
    </source>
</evidence>
<evidence type="ECO:0000313" key="18">
    <source>
        <dbReference type="Proteomes" id="UP000639772"/>
    </source>
</evidence>
<evidence type="ECO:0000256" key="1">
    <source>
        <dbReference type="ARBA" id="ARBA00004389"/>
    </source>
</evidence>
<dbReference type="GO" id="GO:0005789">
    <property type="term" value="C:endoplasmic reticulum membrane"/>
    <property type="evidence" value="ECO:0007669"/>
    <property type="project" value="UniProtKB-SubCell"/>
</dbReference>
<dbReference type="PANTHER" id="PTHR12595:SF0">
    <property type="entry name" value="ADENYLATE KINASE ISOENZYME 6"/>
    <property type="match status" value="1"/>
</dbReference>
<keyword evidence="7 16" id="KW-0812">Transmembrane</keyword>
<evidence type="ECO:0000256" key="14">
    <source>
        <dbReference type="ARBA" id="ARBA00023136"/>
    </source>
</evidence>
<keyword evidence="5" id="KW-0698">rRNA processing</keyword>
<keyword evidence="14 16" id="KW-0472">Membrane</keyword>
<dbReference type="InterPro" id="IPR027417">
    <property type="entry name" value="P-loop_NTPase"/>
</dbReference>
<evidence type="ECO:0000256" key="16">
    <source>
        <dbReference type="SAM" id="Phobius"/>
    </source>
</evidence>
<dbReference type="Pfam" id="PF09439">
    <property type="entry name" value="SRPRB"/>
    <property type="match status" value="1"/>
</dbReference>
<evidence type="ECO:0000256" key="13">
    <source>
        <dbReference type="ARBA" id="ARBA00023134"/>
    </source>
</evidence>
<dbReference type="SUPFAM" id="SSF52540">
    <property type="entry name" value="P-loop containing nucleoside triphosphate hydrolases"/>
    <property type="match status" value="2"/>
</dbReference>
<dbReference type="EMBL" id="JADCNM010000002">
    <property type="protein sequence ID" value="KAG0493746.1"/>
    <property type="molecule type" value="Genomic_DNA"/>
</dbReference>
<keyword evidence="6" id="KW-0808">Transferase</keyword>
<dbReference type="OrthoDB" id="41266at2759"/>
<keyword evidence="12 16" id="KW-1133">Transmembrane helix</keyword>
<organism evidence="17 18">
    <name type="scientific">Vanilla planifolia</name>
    <name type="common">Vanilla</name>
    <dbReference type="NCBI Taxonomy" id="51239"/>
    <lineage>
        <taxon>Eukaryota</taxon>
        <taxon>Viridiplantae</taxon>
        <taxon>Streptophyta</taxon>
        <taxon>Embryophyta</taxon>
        <taxon>Tracheophyta</taxon>
        <taxon>Spermatophyta</taxon>
        <taxon>Magnoliopsida</taxon>
        <taxon>Liliopsida</taxon>
        <taxon>Asparagales</taxon>
        <taxon>Orchidaceae</taxon>
        <taxon>Vanilloideae</taxon>
        <taxon>Vanilleae</taxon>
        <taxon>Vanilla</taxon>
    </lineage>
</organism>
<dbReference type="GO" id="GO:0005634">
    <property type="term" value="C:nucleus"/>
    <property type="evidence" value="ECO:0007669"/>
    <property type="project" value="TreeGrafter"/>
</dbReference>
<evidence type="ECO:0000256" key="7">
    <source>
        <dbReference type="ARBA" id="ARBA00022692"/>
    </source>
</evidence>
<dbReference type="Pfam" id="PF13238">
    <property type="entry name" value="AAA_18"/>
    <property type="match status" value="1"/>
</dbReference>
<evidence type="ECO:0000256" key="2">
    <source>
        <dbReference type="ARBA" id="ARBA00005619"/>
    </source>
</evidence>
<name>A0A835RKE2_VANPL</name>
<accession>A0A835RKE2</accession>
<proteinExistence type="inferred from homology"/>
<dbReference type="AlphaFoldDB" id="A0A835RKE2"/>
<comment type="caution">
    <text evidence="17">The sequence shown here is derived from an EMBL/GenBank/DDBJ whole genome shotgun (WGS) entry which is preliminary data.</text>
</comment>
<dbReference type="PROSITE" id="PS51417">
    <property type="entry name" value="ARF"/>
    <property type="match status" value="1"/>
</dbReference>
<comment type="similarity">
    <text evidence="2">Belongs to the SRP receptor beta subunit family.</text>
</comment>
<evidence type="ECO:0000256" key="3">
    <source>
        <dbReference type="ARBA" id="ARBA00020256"/>
    </source>
</evidence>
<dbReference type="GO" id="GO:0016887">
    <property type="term" value="F:ATP hydrolysis activity"/>
    <property type="evidence" value="ECO:0007669"/>
    <property type="project" value="InterPro"/>
</dbReference>
<evidence type="ECO:0000256" key="12">
    <source>
        <dbReference type="ARBA" id="ARBA00022989"/>
    </source>
</evidence>
<keyword evidence="4" id="KW-0690">Ribosome biogenesis</keyword>
<evidence type="ECO:0000256" key="9">
    <source>
        <dbReference type="ARBA" id="ARBA00022777"/>
    </source>
</evidence>
<keyword evidence="11" id="KW-0067">ATP-binding</keyword>
<dbReference type="Gene3D" id="3.40.50.300">
    <property type="entry name" value="P-loop containing nucleotide triphosphate hydrolases"/>
    <property type="match status" value="2"/>
</dbReference>
<evidence type="ECO:0000256" key="11">
    <source>
        <dbReference type="ARBA" id="ARBA00022840"/>
    </source>
</evidence>
<reference evidence="17 18" key="1">
    <citation type="journal article" date="2020" name="Nat. Food">
        <title>A phased Vanilla planifolia genome enables genetic improvement of flavour and production.</title>
        <authorList>
            <person name="Hasing T."/>
            <person name="Tang H."/>
            <person name="Brym M."/>
            <person name="Khazi F."/>
            <person name="Huang T."/>
            <person name="Chambers A.H."/>
        </authorList>
    </citation>
    <scope>NUCLEOTIDE SEQUENCE [LARGE SCALE GENOMIC DNA]</scope>
    <source>
        <tissue evidence="17">Leaf</tissue>
    </source>
</reference>
<keyword evidence="13" id="KW-0342">GTP-binding</keyword>
<evidence type="ECO:0000256" key="15">
    <source>
        <dbReference type="ARBA" id="ARBA00023170"/>
    </source>
</evidence>
<dbReference type="Proteomes" id="UP000639772">
    <property type="component" value="Unassembled WGS sequence"/>
</dbReference>
<gene>
    <name evidence="17" type="ORF">HPP92_004740</name>
</gene>
<dbReference type="GO" id="GO:0005524">
    <property type="term" value="F:ATP binding"/>
    <property type="evidence" value="ECO:0007669"/>
    <property type="project" value="UniProtKB-KW"/>
</dbReference>
<dbReference type="InterPro" id="IPR020618">
    <property type="entry name" value="Adenyl_kinase_AK6"/>
</dbReference>
<keyword evidence="9" id="KW-0418">Kinase</keyword>
<keyword evidence="8" id="KW-0547">Nucleotide-binding</keyword>
<dbReference type="CDD" id="cd04105">
    <property type="entry name" value="SR_beta"/>
    <property type="match status" value="1"/>
</dbReference>
<dbReference type="GO" id="GO:0004017">
    <property type="term" value="F:AMP kinase activity"/>
    <property type="evidence" value="ECO:0007669"/>
    <property type="project" value="InterPro"/>
</dbReference>
<evidence type="ECO:0000256" key="10">
    <source>
        <dbReference type="ARBA" id="ARBA00022824"/>
    </source>
</evidence>
<dbReference type="GO" id="GO:0006364">
    <property type="term" value="P:rRNA processing"/>
    <property type="evidence" value="ECO:0007669"/>
    <property type="project" value="UniProtKB-KW"/>
</dbReference>